<dbReference type="Pfam" id="PF00196">
    <property type="entry name" value="GerE"/>
    <property type="match status" value="1"/>
</dbReference>
<dbReference type="PANTHER" id="PTHR44688:SF16">
    <property type="entry name" value="DNA-BINDING TRANSCRIPTIONAL ACTIVATOR DEVR_DOSR"/>
    <property type="match status" value="1"/>
</dbReference>
<dbReference type="CDD" id="cd06170">
    <property type="entry name" value="LuxR_C_like"/>
    <property type="match status" value="1"/>
</dbReference>
<evidence type="ECO:0000256" key="3">
    <source>
        <dbReference type="ARBA" id="ARBA00023015"/>
    </source>
</evidence>
<dbReference type="InterPro" id="IPR000792">
    <property type="entry name" value="Tscrpt_reg_LuxR_C"/>
</dbReference>
<proteinExistence type="predicted"/>
<dbReference type="GO" id="GO:0000160">
    <property type="term" value="P:phosphorelay signal transduction system"/>
    <property type="evidence" value="ECO:0007669"/>
    <property type="project" value="UniProtKB-KW"/>
</dbReference>
<dbReference type="EMBL" id="QRDP01000004">
    <property type="protein sequence ID" value="RED16646.1"/>
    <property type="molecule type" value="Genomic_DNA"/>
</dbReference>
<dbReference type="SUPFAM" id="SSF52172">
    <property type="entry name" value="CheY-like"/>
    <property type="match status" value="1"/>
</dbReference>
<dbReference type="InterPro" id="IPR036388">
    <property type="entry name" value="WH-like_DNA-bd_sf"/>
</dbReference>
<keyword evidence="3" id="KW-0805">Transcription regulation</keyword>
<keyword evidence="1 6" id="KW-0597">Phosphoprotein</keyword>
<dbReference type="Pfam" id="PF00072">
    <property type="entry name" value="Response_reg"/>
    <property type="match status" value="1"/>
</dbReference>
<keyword evidence="2" id="KW-0902">Two-component regulatory system</keyword>
<evidence type="ECO:0000256" key="5">
    <source>
        <dbReference type="ARBA" id="ARBA00023163"/>
    </source>
</evidence>
<reference evidence="9 10" key="1">
    <citation type="submission" date="2018-07" db="EMBL/GenBank/DDBJ databases">
        <title>Genomic Encyclopedia of Type Strains, Phase IV (KMG-IV): sequencing the most valuable type-strain genomes for metagenomic binning, comparative biology and taxonomic classification.</title>
        <authorList>
            <person name="Goeker M."/>
        </authorList>
    </citation>
    <scope>NUCLEOTIDE SEQUENCE [LARGE SCALE GENOMIC DNA]</scope>
    <source>
        <strain evidence="9 10">DSM 26725</strain>
    </source>
</reference>
<dbReference type="OrthoDB" id="9782655at2"/>
<evidence type="ECO:0000259" key="7">
    <source>
        <dbReference type="PROSITE" id="PS50043"/>
    </source>
</evidence>
<dbReference type="SMART" id="SM00421">
    <property type="entry name" value="HTH_LUXR"/>
    <property type="match status" value="1"/>
</dbReference>
<evidence type="ECO:0000259" key="8">
    <source>
        <dbReference type="PROSITE" id="PS50110"/>
    </source>
</evidence>
<dbReference type="Gene3D" id="3.40.50.2300">
    <property type="match status" value="1"/>
</dbReference>
<feature type="domain" description="HTH luxR-type" evidence="7">
    <location>
        <begin position="133"/>
        <end position="198"/>
    </location>
</feature>
<dbReference type="PRINTS" id="PR00038">
    <property type="entry name" value="HTHLUXR"/>
</dbReference>
<keyword evidence="5" id="KW-0804">Transcription</keyword>
<dbReference type="SUPFAM" id="SSF46894">
    <property type="entry name" value="C-terminal effector domain of the bipartite response regulators"/>
    <property type="match status" value="1"/>
</dbReference>
<feature type="domain" description="Response regulatory" evidence="8">
    <location>
        <begin position="3"/>
        <end position="117"/>
    </location>
</feature>
<dbReference type="Gene3D" id="1.10.10.10">
    <property type="entry name" value="Winged helix-like DNA-binding domain superfamily/Winged helix DNA-binding domain"/>
    <property type="match status" value="1"/>
</dbReference>
<dbReference type="InterPro" id="IPR001789">
    <property type="entry name" value="Sig_transdc_resp-reg_receiver"/>
</dbReference>
<comment type="caution">
    <text evidence="9">The sequence shown here is derived from an EMBL/GenBank/DDBJ whole genome shotgun (WGS) entry which is preliminary data.</text>
</comment>
<evidence type="ECO:0000256" key="2">
    <source>
        <dbReference type="ARBA" id="ARBA00023012"/>
    </source>
</evidence>
<dbReference type="GO" id="GO:0006355">
    <property type="term" value="P:regulation of DNA-templated transcription"/>
    <property type="evidence" value="ECO:0007669"/>
    <property type="project" value="InterPro"/>
</dbReference>
<keyword evidence="10" id="KW-1185">Reference proteome</keyword>
<dbReference type="InterPro" id="IPR016032">
    <property type="entry name" value="Sig_transdc_resp-reg_C-effctor"/>
</dbReference>
<protein>
    <submittedName>
        <fullName evidence="9">LuxR family two component transcriptional regulator</fullName>
    </submittedName>
</protein>
<dbReference type="SMART" id="SM00448">
    <property type="entry name" value="REC"/>
    <property type="match status" value="1"/>
</dbReference>
<evidence type="ECO:0000313" key="10">
    <source>
        <dbReference type="Proteomes" id="UP000256310"/>
    </source>
</evidence>
<dbReference type="Proteomes" id="UP000256310">
    <property type="component" value="Unassembled WGS sequence"/>
</dbReference>
<dbReference type="InterPro" id="IPR011006">
    <property type="entry name" value="CheY-like_superfamily"/>
</dbReference>
<dbReference type="GO" id="GO:0003677">
    <property type="term" value="F:DNA binding"/>
    <property type="evidence" value="ECO:0007669"/>
    <property type="project" value="UniProtKB-KW"/>
</dbReference>
<dbReference type="PROSITE" id="PS00622">
    <property type="entry name" value="HTH_LUXR_1"/>
    <property type="match status" value="1"/>
</dbReference>
<evidence type="ECO:0000256" key="4">
    <source>
        <dbReference type="ARBA" id="ARBA00023125"/>
    </source>
</evidence>
<evidence type="ECO:0000256" key="6">
    <source>
        <dbReference type="PROSITE-ProRule" id="PRU00169"/>
    </source>
</evidence>
<accession>A0A3D9FHT0</accession>
<name>A0A3D9FHT0_9SPHN</name>
<evidence type="ECO:0000313" key="9">
    <source>
        <dbReference type="EMBL" id="RED16646.1"/>
    </source>
</evidence>
<organism evidence="9 10">
    <name type="scientific">Parasphingopyxis lamellibrachiae</name>
    <dbReference type="NCBI Taxonomy" id="680125"/>
    <lineage>
        <taxon>Bacteria</taxon>
        <taxon>Pseudomonadati</taxon>
        <taxon>Pseudomonadota</taxon>
        <taxon>Alphaproteobacteria</taxon>
        <taxon>Sphingomonadales</taxon>
        <taxon>Sphingomonadaceae</taxon>
        <taxon>Parasphingopyxis</taxon>
    </lineage>
</organism>
<gene>
    <name evidence="9" type="ORF">DFR46_1672</name>
</gene>
<sequence length="203" mass="22565">MTKIILVDDDPAILDALGSRLELAGYAVETHEDAERFLDSADLSAADCIMLDIRMPKHDGMEVLERLQKRDPALPVVMMTGHGDVDLAVAAIQKGAMDFLEKPFPDARLMDVVEKAAVRRETGRDESRYRADLATKAEQLTPREVEVFRELVTGQPNKVIAYNLGCSPRTVEIHRARVMTKMGAQNLAEIVRMAIQLGIQPEI</sequence>
<dbReference type="PROSITE" id="PS50043">
    <property type="entry name" value="HTH_LUXR_2"/>
    <property type="match status" value="1"/>
</dbReference>
<dbReference type="RefSeq" id="WP_116236025.1">
    <property type="nucleotide sequence ID" value="NZ_QRDP01000004.1"/>
</dbReference>
<keyword evidence="4" id="KW-0238">DNA-binding</keyword>
<dbReference type="PANTHER" id="PTHR44688">
    <property type="entry name" value="DNA-BINDING TRANSCRIPTIONAL ACTIVATOR DEVR_DOSR"/>
    <property type="match status" value="1"/>
</dbReference>
<feature type="modified residue" description="4-aspartylphosphate" evidence="6">
    <location>
        <position position="52"/>
    </location>
</feature>
<evidence type="ECO:0000256" key="1">
    <source>
        <dbReference type="ARBA" id="ARBA00022553"/>
    </source>
</evidence>
<dbReference type="FunFam" id="3.40.50.2300:FF:000018">
    <property type="entry name" value="DNA-binding transcriptional regulator NtrC"/>
    <property type="match status" value="1"/>
</dbReference>
<dbReference type="PROSITE" id="PS50110">
    <property type="entry name" value="RESPONSE_REGULATORY"/>
    <property type="match status" value="1"/>
</dbReference>
<dbReference type="AlphaFoldDB" id="A0A3D9FHT0"/>